<dbReference type="EMBL" id="JXYS01000088">
    <property type="protein sequence ID" value="KJF16337.1"/>
    <property type="molecule type" value="Genomic_DNA"/>
</dbReference>
<dbReference type="Proteomes" id="UP000032360">
    <property type="component" value="Unassembled WGS sequence"/>
</dbReference>
<sequence>MGARDALANRVSLLQAALEFNLGDFGSLLDKERIVGSLYRAMADYVLLTPLP</sequence>
<accession>A0A0D8HEX7</accession>
<dbReference type="AlphaFoldDB" id="A0A0D8HEX7"/>
<evidence type="ECO:0000313" key="1">
    <source>
        <dbReference type="EMBL" id="KJF16337.1"/>
    </source>
</evidence>
<keyword evidence="2" id="KW-1185">Reference proteome</keyword>
<organism evidence="1 2">
    <name type="scientific">Acidithrix ferrooxidans</name>
    <dbReference type="NCBI Taxonomy" id="1280514"/>
    <lineage>
        <taxon>Bacteria</taxon>
        <taxon>Bacillati</taxon>
        <taxon>Actinomycetota</taxon>
        <taxon>Acidimicrobiia</taxon>
        <taxon>Acidimicrobiales</taxon>
        <taxon>Acidimicrobiaceae</taxon>
        <taxon>Acidithrix</taxon>
    </lineage>
</organism>
<gene>
    <name evidence="1" type="ORF">AXFE_28400</name>
</gene>
<evidence type="ECO:0000313" key="2">
    <source>
        <dbReference type="Proteomes" id="UP000032360"/>
    </source>
</evidence>
<reference evidence="1 2" key="1">
    <citation type="submission" date="2015-01" db="EMBL/GenBank/DDBJ databases">
        <title>Draft genome of the acidophilic iron oxidizer Acidithrix ferrooxidans strain Py-F3.</title>
        <authorList>
            <person name="Poehlein A."/>
            <person name="Eisen S."/>
            <person name="Schloemann M."/>
            <person name="Johnson B.D."/>
            <person name="Daniel R."/>
            <person name="Muehling M."/>
        </authorList>
    </citation>
    <scope>NUCLEOTIDE SEQUENCE [LARGE SCALE GENOMIC DNA]</scope>
    <source>
        <strain evidence="1 2">Py-F3</strain>
    </source>
</reference>
<comment type="caution">
    <text evidence="1">The sequence shown here is derived from an EMBL/GenBank/DDBJ whole genome shotgun (WGS) entry which is preliminary data.</text>
</comment>
<protein>
    <submittedName>
        <fullName evidence="1">Uncharacterized protein</fullName>
    </submittedName>
</protein>
<name>A0A0D8HEX7_9ACTN</name>
<proteinExistence type="predicted"/>